<dbReference type="Proteomes" id="UP000254040">
    <property type="component" value="Unassembled WGS sequence"/>
</dbReference>
<dbReference type="AlphaFoldDB" id="A0A378JYW0"/>
<gene>
    <name evidence="1" type="ORF">Lmor_0663</name>
    <name evidence="2" type="ORF">NCTC12239_01599</name>
</gene>
<evidence type="ECO:0000313" key="1">
    <source>
        <dbReference type="EMBL" id="KTD35216.1"/>
    </source>
</evidence>
<organism evidence="2 4">
    <name type="scientific">Legionella moravica</name>
    <dbReference type="NCBI Taxonomy" id="39962"/>
    <lineage>
        <taxon>Bacteria</taxon>
        <taxon>Pseudomonadati</taxon>
        <taxon>Pseudomonadota</taxon>
        <taxon>Gammaproteobacteria</taxon>
        <taxon>Legionellales</taxon>
        <taxon>Legionellaceae</taxon>
        <taxon>Legionella</taxon>
    </lineage>
</organism>
<dbReference type="EMBL" id="UGOG01000001">
    <property type="protein sequence ID" value="STX62662.1"/>
    <property type="molecule type" value="Genomic_DNA"/>
</dbReference>
<reference evidence="2 4" key="2">
    <citation type="submission" date="2018-06" db="EMBL/GenBank/DDBJ databases">
        <authorList>
            <consortium name="Pathogen Informatics"/>
            <person name="Doyle S."/>
        </authorList>
    </citation>
    <scope>NUCLEOTIDE SEQUENCE [LARGE SCALE GENOMIC DNA]</scope>
    <source>
        <strain evidence="2 4">NCTC12239</strain>
    </source>
</reference>
<proteinExistence type="predicted"/>
<protein>
    <submittedName>
        <fullName evidence="2">Glycosyltransferase</fullName>
    </submittedName>
</protein>
<evidence type="ECO:0000313" key="2">
    <source>
        <dbReference type="EMBL" id="STX62662.1"/>
    </source>
</evidence>
<reference evidence="1 3" key="1">
    <citation type="submission" date="2015-11" db="EMBL/GenBank/DDBJ databases">
        <title>Genomic analysis of 38 Legionella species identifies large and diverse effector repertoires.</title>
        <authorList>
            <person name="Burstein D."/>
            <person name="Amaro F."/>
            <person name="Zusman T."/>
            <person name="Lifshitz Z."/>
            <person name="Cohen O."/>
            <person name="Gilbert J.A."/>
            <person name="Pupko T."/>
            <person name="Shuman H.A."/>
            <person name="Segal G."/>
        </authorList>
    </citation>
    <scope>NUCLEOTIDE SEQUENCE [LARGE SCALE GENOMIC DNA]</scope>
    <source>
        <strain evidence="1 3">ATCC 43877</strain>
    </source>
</reference>
<dbReference type="Proteomes" id="UP000054985">
    <property type="component" value="Unassembled WGS sequence"/>
</dbReference>
<dbReference type="STRING" id="39962.Lmor_0663"/>
<keyword evidence="2" id="KW-0808">Transferase</keyword>
<evidence type="ECO:0000313" key="3">
    <source>
        <dbReference type="Proteomes" id="UP000054985"/>
    </source>
</evidence>
<dbReference type="GO" id="GO:0016740">
    <property type="term" value="F:transferase activity"/>
    <property type="evidence" value="ECO:0007669"/>
    <property type="project" value="UniProtKB-KW"/>
</dbReference>
<keyword evidence="3" id="KW-1185">Reference proteome</keyword>
<evidence type="ECO:0000313" key="4">
    <source>
        <dbReference type="Proteomes" id="UP000254040"/>
    </source>
</evidence>
<name>A0A378JYW0_9GAMM</name>
<dbReference type="EMBL" id="LNYN01000014">
    <property type="protein sequence ID" value="KTD35216.1"/>
    <property type="molecule type" value="Genomic_DNA"/>
</dbReference>
<accession>A0A378JYW0</accession>
<sequence>MERDGYPSNLNDSANLTHPWVQLLKNRRHSPSVFCSSRVFLHGYSTYHRKSLYRVCSSYVLFFKNIGACLSFFITNRTQVMFYGFAQLSRNFFANDSDFYKKQRITND</sequence>